<evidence type="ECO:0000256" key="7">
    <source>
        <dbReference type="ARBA" id="ARBA00023150"/>
    </source>
</evidence>
<keyword evidence="7" id="KW-0501">Molybdenum cofactor biosynthesis</keyword>
<evidence type="ECO:0000256" key="3">
    <source>
        <dbReference type="ARBA" id="ARBA00022723"/>
    </source>
</evidence>
<keyword evidence="1" id="KW-0963">Cytoplasm</keyword>
<dbReference type="Gene3D" id="3.90.550.10">
    <property type="entry name" value="Spore Coat Polysaccharide Biosynthesis Protein SpsA, Chain A"/>
    <property type="match status" value="1"/>
</dbReference>
<dbReference type="InterPro" id="IPR013482">
    <property type="entry name" value="Molybde_CF_guanTrfase"/>
</dbReference>
<dbReference type="PANTHER" id="PTHR19136">
    <property type="entry name" value="MOLYBDENUM COFACTOR GUANYLYLTRANSFERASE"/>
    <property type="match status" value="1"/>
</dbReference>
<dbReference type="InterPro" id="IPR025877">
    <property type="entry name" value="MobA-like_NTP_Trfase"/>
</dbReference>
<dbReference type="AlphaFoldDB" id="K6YH45"/>
<evidence type="ECO:0000313" key="9">
    <source>
        <dbReference type="EMBL" id="GAC32059.1"/>
    </source>
</evidence>
<dbReference type="GO" id="GO:0046872">
    <property type="term" value="F:metal ion binding"/>
    <property type="evidence" value="ECO:0007669"/>
    <property type="project" value="UniProtKB-KW"/>
</dbReference>
<evidence type="ECO:0000256" key="6">
    <source>
        <dbReference type="ARBA" id="ARBA00023134"/>
    </source>
</evidence>
<dbReference type="RefSeq" id="WP_007103863.1">
    <property type="nucleotide sequence ID" value="NZ_BAER01000025.1"/>
</dbReference>
<dbReference type="InterPro" id="IPR029044">
    <property type="entry name" value="Nucleotide-diphossugar_trans"/>
</dbReference>
<proteinExistence type="predicted"/>
<gene>
    <name evidence="9" type="primary">mobA</name>
    <name evidence="9" type="ORF">GPLA_1144</name>
</gene>
<organism evidence="9 10">
    <name type="scientific">Paraglaciecola polaris LMG 21857</name>
    <dbReference type="NCBI Taxonomy" id="1129793"/>
    <lineage>
        <taxon>Bacteria</taxon>
        <taxon>Pseudomonadati</taxon>
        <taxon>Pseudomonadota</taxon>
        <taxon>Gammaproteobacteria</taxon>
        <taxon>Alteromonadales</taxon>
        <taxon>Alteromonadaceae</taxon>
        <taxon>Paraglaciecola</taxon>
    </lineage>
</organism>
<reference evidence="10" key="1">
    <citation type="journal article" date="2014" name="Environ. Microbiol.">
        <title>Comparative genomics of the marine bacterial genus Glaciecola reveals the high degree of genomic diversity and genomic characteristic for cold adaptation.</title>
        <authorList>
            <person name="Qin Q.L."/>
            <person name="Xie B.B."/>
            <person name="Yu Y."/>
            <person name="Shu Y.L."/>
            <person name="Rong J.C."/>
            <person name="Zhang Y.J."/>
            <person name="Zhao D.L."/>
            <person name="Chen X.L."/>
            <person name="Zhang X.Y."/>
            <person name="Chen B."/>
            <person name="Zhou B.C."/>
            <person name="Zhang Y.Z."/>
        </authorList>
    </citation>
    <scope>NUCLEOTIDE SEQUENCE [LARGE SCALE GENOMIC DNA]</scope>
    <source>
        <strain evidence="10">LMG 21857</strain>
    </source>
</reference>
<keyword evidence="4" id="KW-0547">Nucleotide-binding</keyword>
<evidence type="ECO:0000256" key="2">
    <source>
        <dbReference type="ARBA" id="ARBA00022679"/>
    </source>
</evidence>
<dbReference type="SUPFAM" id="SSF53448">
    <property type="entry name" value="Nucleotide-diphospho-sugar transferases"/>
    <property type="match status" value="1"/>
</dbReference>
<protein>
    <submittedName>
        <fullName evidence="9">Molybdopterin-guanine dinucleotide biosynthesis protein A</fullName>
    </submittedName>
</protein>
<feature type="domain" description="MobA-like NTP transferase" evidence="8">
    <location>
        <begin position="15"/>
        <end position="128"/>
    </location>
</feature>
<dbReference type="EMBL" id="BAER01000025">
    <property type="protein sequence ID" value="GAC32059.1"/>
    <property type="molecule type" value="Genomic_DNA"/>
</dbReference>
<keyword evidence="6" id="KW-0342">GTP-binding</keyword>
<evidence type="ECO:0000256" key="4">
    <source>
        <dbReference type="ARBA" id="ARBA00022741"/>
    </source>
</evidence>
<evidence type="ECO:0000313" key="10">
    <source>
        <dbReference type="Proteomes" id="UP000006322"/>
    </source>
</evidence>
<comment type="caution">
    <text evidence="9">The sequence shown here is derived from an EMBL/GenBank/DDBJ whole genome shotgun (WGS) entry which is preliminary data.</text>
</comment>
<sequence length="203" mass="22603">MVEQTSNRPETNVVGLVLAGGLSSRMGTDKSKLRFTHNDISLLHHATQLLHQVGLDTVLISGSEPQHIQDEFKGCGPLGGIHAGFNYIKHNHHRASAMFVLPVDMPNLSSSTLMSLVKAGIQSNEIVHFEAWNLPMCIPLHEDIFAYLNNTLYQGAFFSLHSLLRVFNAQSIPLVTGIDCNEFDNINLPAQWEDLNRSFNTKR</sequence>
<keyword evidence="2" id="KW-0808">Transferase</keyword>
<dbReference type="GO" id="GO:0005525">
    <property type="term" value="F:GTP binding"/>
    <property type="evidence" value="ECO:0007669"/>
    <property type="project" value="UniProtKB-KW"/>
</dbReference>
<dbReference type="Proteomes" id="UP000006322">
    <property type="component" value="Unassembled WGS sequence"/>
</dbReference>
<dbReference type="GO" id="GO:0016779">
    <property type="term" value="F:nucleotidyltransferase activity"/>
    <property type="evidence" value="ECO:0007669"/>
    <property type="project" value="TreeGrafter"/>
</dbReference>
<dbReference type="GO" id="GO:1902758">
    <property type="term" value="P:bis(molybdopterin guanine dinucleotide)molybdenum biosynthetic process"/>
    <property type="evidence" value="ECO:0007669"/>
    <property type="project" value="TreeGrafter"/>
</dbReference>
<keyword evidence="5" id="KW-0460">Magnesium</keyword>
<name>K6YH45_9ALTE</name>
<dbReference type="STRING" id="1129793.GPLA_1144"/>
<accession>K6YH45</accession>
<dbReference type="Pfam" id="PF12804">
    <property type="entry name" value="NTP_transf_3"/>
    <property type="match status" value="1"/>
</dbReference>
<dbReference type="CDD" id="cd02503">
    <property type="entry name" value="MobA"/>
    <property type="match status" value="1"/>
</dbReference>
<evidence type="ECO:0000256" key="5">
    <source>
        <dbReference type="ARBA" id="ARBA00022842"/>
    </source>
</evidence>
<evidence type="ECO:0000259" key="8">
    <source>
        <dbReference type="Pfam" id="PF12804"/>
    </source>
</evidence>
<evidence type="ECO:0000256" key="1">
    <source>
        <dbReference type="ARBA" id="ARBA00022490"/>
    </source>
</evidence>
<keyword evidence="3" id="KW-0479">Metal-binding</keyword>
<dbReference type="PANTHER" id="PTHR19136:SF81">
    <property type="entry name" value="MOLYBDENUM COFACTOR GUANYLYLTRANSFERASE"/>
    <property type="match status" value="1"/>
</dbReference>
<keyword evidence="10" id="KW-1185">Reference proteome</keyword>